<gene>
    <name evidence="2" type="ORF">MoryE10_20700</name>
</gene>
<dbReference type="Proteomes" id="UP000824988">
    <property type="component" value="Chromosome"/>
</dbReference>
<organism evidence="2 3">
    <name type="scientific">Methylogaea oryzae</name>
    <dbReference type="NCBI Taxonomy" id="1295382"/>
    <lineage>
        <taxon>Bacteria</taxon>
        <taxon>Pseudomonadati</taxon>
        <taxon>Pseudomonadota</taxon>
        <taxon>Gammaproteobacteria</taxon>
        <taxon>Methylococcales</taxon>
        <taxon>Methylococcaceae</taxon>
        <taxon>Methylogaea</taxon>
    </lineage>
</organism>
<keyword evidence="3" id="KW-1185">Reference proteome</keyword>
<name>A0A8D4VRZ5_9GAMM</name>
<proteinExistence type="predicted"/>
<dbReference type="KEGG" id="moz:MoryE10_20700"/>
<protein>
    <submittedName>
        <fullName evidence="2">Uncharacterized protein</fullName>
    </submittedName>
</protein>
<evidence type="ECO:0000313" key="3">
    <source>
        <dbReference type="Proteomes" id="UP000824988"/>
    </source>
</evidence>
<accession>A0A8D4VRZ5</accession>
<reference evidence="2" key="1">
    <citation type="submission" date="2019-06" db="EMBL/GenBank/DDBJ databases">
        <title>Complete genome sequence of Methylogaea oryzae strain JCM16910.</title>
        <authorList>
            <person name="Asakawa S."/>
        </authorList>
    </citation>
    <scope>NUCLEOTIDE SEQUENCE</scope>
    <source>
        <strain evidence="2">E10</strain>
    </source>
</reference>
<sequence>MVNIGHTRKMNNIHIAHLLPFPDCGKGDGHSQLESPGPAGGLNNSGLAKLTDPTGPDRYTPDSNIIVNWREPYAGAKTA</sequence>
<evidence type="ECO:0000256" key="1">
    <source>
        <dbReference type="SAM" id="MobiDB-lite"/>
    </source>
</evidence>
<dbReference type="AlphaFoldDB" id="A0A8D4VRZ5"/>
<evidence type="ECO:0000313" key="2">
    <source>
        <dbReference type="EMBL" id="BBL71464.1"/>
    </source>
</evidence>
<dbReference type="EMBL" id="AP019782">
    <property type="protein sequence ID" value="BBL71464.1"/>
    <property type="molecule type" value="Genomic_DNA"/>
</dbReference>
<feature type="region of interest" description="Disordered" evidence="1">
    <location>
        <begin position="24"/>
        <end position="63"/>
    </location>
</feature>